<evidence type="ECO:0000313" key="3">
    <source>
        <dbReference type="EMBL" id="OGE78121.1"/>
    </source>
</evidence>
<dbReference type="STRING" id="1817824.A2751_03085"/>
<gene>
    <name evidence="3" type="ORF">A2751_03085</name>
</gene>
<keyword evidence="2" id="KW-0808">Transferase</keyword>
<comment type="caution">
    <text evidence="3">The sequence shown here is derived from an EMBL/GenBank/DDBJ whole genome shotgun (WGS) entry which is preliminary data.</text>
</comment>
<dbReference type="GO" id="GO:0005829">
    <property type="term" value="C:cytosol"/>
    <property type="evidence" value="ECO:0007669"/>
    <property type="project" value="TreeGrafter"/>
</dbReference>
<dbReference type="GO" id="GO:0009244">
    <property type="term" value="P:lipopolysaccharide core region biosynthetic process"/>
    <property type="evidence" value="ECO:0007669"/>
    <property type="project" value="TreeGrafter"/>
</dbReference>
<dbReference type="SUPFAM" id="SSF53756">
    <property type="entry name" value="UDP-Glycosyltransferase/glycogen phosphorylase"/>
    <property type="match status" value="1"/>
</dbReference>
<dbReference type="AlphaFoldDB" id="A0A1F5NK90"/>
<dbReference type="CDD" id="cd03789">
    <property type="entry name" value="GT9_LPS_heptosyltransferase"/>
    <property type="match status" value="1"/>
</dbReference>
<organism evidence="3 4">
    <name type="scientific">Candidatus Doudnabacteria bacterium RIFCSPHIGHO2_01_FULL_46_14</name>
    <dbReference type="NCBI Taxonomy" id="1817824"/>
    <lineage>
        <taxon>Bacteria</taxon>
        <taxon>Candidatus Doudnaibacteriota</taxon>
    </lineage>
</organism>
<proteinExistence type="predicted"/>
<sequence>MKILVAQPGKIGDLVCTTPLFRTLAENFKAPVDIIAGPFALDLLKGNDSVREVYSRKVEPDILRKENYTHILVLMPSVEIWGLARKASISNIWSTIHPKMTRRERLFSFFYLTRKFPYNFSSAQQHYLQMGQALGAANLIQKREIRYGSEDEQKIAEFLREQNLQDKKLVGISVTAGKDFKEWGNQNYKQLVDKLNSENFTVIAVGTKEERPKLETLQNSLARQDMFLNVAGDFKLSEFAALAVNFRAFIAADTGPLYIADALGIPVVDLMGPCYSGGQKPLGENAVLIGECLKPEHPKCRMMDSPNYLKEEFQRCMAEIRFEEVWQGFQSLKL</sequence>
<evidence type="ECO:0008006" key="5">
    <source>
        <dbReference type="Google" id="ProtNLM"/>
    </source>
</evidence>
<dbReference type="Proteomes" id="UP000176864">
    <property type="component" value="Unassembled WGS sequence"/>
</dbReference>
<dbReference type="Gene3D" id="3.40.50.2000">
    <property type="entry name" value="Glycogen Phosphorylase B"/>
    <property type="match status" value="2"/>
</dbReference>
<dbReference type="PANTHER" id="PTHR30160:SF7">
    <property type="entry name" value="ADP-HEPTOSE--LPS HEPTOSYLTRANSFERASE 2"/>
    <property type="match status" value="1"/>
</dbReference>
<evidence type="ECO:0000256" key="2">
    <source>
        <dbReference type="ARBA" id="ARBA00022679"/>
    </source>
</evidence>
<dbReference type="InterPro" id="IPR051199">
    <property type="entry name" value="LPS_LOS_Heptosyltrfase"/>
</dbReference>
<dbReference type="GO" id="GO:0008713">
    <property type="term" value="F:ADP-heptose-lipopolysaccharide heptosyltransferase activity"/>
    <property type="evidence" value="ECO:0007669"/>
    <property type="project" value="TreeGrafter"/>
</dbReference>
<dbReference type="Pfam" id="PF01075">
    <property type="entry name" value="Glyco_transf_9"/>
    <property type="match status" value="1"/>
</dbReference>
<dbReference type="EMBL" id="MFEK01000014">
    <property type="protein sequence ID" value="OGE78121.1"/>
    <property type="molecule type" value="Genomic_DNA"/>
</dbReference>
<evidence type="ECO:0000256" key="1">
    <source>
        <dbReference type="ARBA" id="ARBA00022676"/>
    </source>
</evidence>
<keyword evidence="1" id="KW-0328">Glycosyltransferase</keyword>
<dbReference type="InterPro" id="IPR002201">
    <property type="entry name" value="Glyco_trans_9"/>
</dbReference>
<reference evidence="3 4" key="1">
    <citation type="journal article" date="2016" name="Nat. Commun.">
        <title>Thousands of microbial genomes shed light on interconnected biogeochemical processes in an aquifer system.</title>
        <authorList>
            <person name="Anantharaman K."/>
            <person name="Brown C.T."/>
            <person name="Hug L.A."/>
            <person name="Sharon I."/>
            <person name="Castelle C.J."/>
            <person name="Probst A.J."/>
            <person name="Thomas B.C."/>
            <person name="Singh A."/>
            <person name="Wilkins M.J."/>
            <person name="Karaoz U."/>
            <person name="Brodie E.L."/>
            <person name="Williams K.H."/>
            <person name="Hubbard S.S."/>
            <person name="Banfield J.F."/>
        </authorList>
    </citation>
    <scope>NUCLEOTIDE SEQUENCE [LARGE SCALE GENOMIC DNA]</scope>
</reference>
<protein>
    <recommendedName>
        <fullName evidence="5">Glycosyl transferase family 9</fullName>
    </recommendedName>
</protein>
<name>A0A1F5NK90_9BACT</name>
<accession>A0A1F5NK90</accession>
<dbReference type="PANTHER" id="PTHR30160">
    <property type="entry name" value="TETRAACYLDISACCHARIDE 4'-KINASE-RELATED"/>
    <property type="match status" value="1"/>
</dbReference>
<evidence type="ECO:0000313" key="4">
    <source>
        <dbReference type="Proteomes" id="UP000176864"/>
    </source>
</evidence>